<evidence type="ECO:0000256" key="7">
    <source>
        <dbReference type="ARBA" id="ARBA00022801"/>
    </source>
</evidence>
<dbReference type="GO" id="GO:0005576">
    <property type="term" value="C:extracellular region"/>
    <property type="evidence" value="ECO:0007669"/>
    <property type="project" value="UniProtKB-SubCell"/>
</dbReference>
<keyword evidence="7" id="KW-0378">Hydrolase</keyword>
<keyword evidence="9" id="KW-0472">Membrane</keyword>
<dbReference type="STRING" id="329046.A0A1Y2CAU6"/>
<evidence type="ECO:0000256" key="9">
    <source>
        <dbReference type="SAM" id="Phobius"/>
    </source>
</evidence>
<dbReference type="Proteomes" id="UP000193642">
    <property type="component" value="Unassembled WGS sequence"/>
</dbReference>
<accession>A0A1Y2CAU6</accession>
<evidence type="ECO:0000256" key="2">
    <source>
        <dbReference type="ARBA" id="ARBA00004613"/>
    </source>
</evidence>
<dbReference type="PANTHER" id="PTHR31451:SF39">
    <property type="entry name" value="MANNAN ENDO-1,4-BETA-MANNOSIDASE 1"/>
    <property type="match status" value="1"/>
</dbReference>
<keyword evidence="6" id="KW-0732">Signal</keyword>
<dbReference type="AlphaFoldDB" id="A0A1Y2CAU6"/>
<evidence type="ECO:0000313" key="11">
    <source>
        <dbReference type="EMBL" id="ORY44162.1"/>
    </source>
</evidence>
<organism evidence="11 12">
    <name type="scientific">Rhizoclosmatium globosum</name>
    <dbReference type="NCBI Taxonomy" id="329046"/>
    <lineage>
        <taxon>Eukaryota</taxon>
        <taxon>Fungi</taxon>
        <taxon>Fungi incertae sedis</taxon>
        <taxon>Chytridiomycota</taxon>
        <taxon>Chytridiomycota incertae sedis</taxon>
        <taxon>Chytridiomycetes</taxon>
        <taxon>Chytridiales</taxon>
        <taxon>Chytriomycetaceae</taxon>
        <taxon>Rhizoclosmatium</taxon>
    </lineage>
</organism>
<dbReference type="InterPro" id="IPR017853">
    <property type="entry name" value="GH"/>
</dbReference>
<dbReference type="Pfam" id="PF26410">
    <property type="entry name" value="GH5_mannosidase"/>
    <property type="match status" value="1"/>
</dbReference>
<dbReference type="GO" id="GO:0016985">
    <property type="term" value="F:mannan endo-1,4-beta-mannosidase activity"/>
    <property type="evidence" value="ECO:0007669"/>
    <property type="project" value="UniProtKB-EC"/>
</dbReference>
<feature type="transmembrane region" description="Helical" evidence="9">
    <location>
        <begin position="223"/>
        <end position="243"/>
    </location>
</feature>
<gene>
    <name evidence="11" type="ORF">BCR33DRAFT_236645</name>
</gene>
<dbReference type="OrthoDB" id="406631at2759"/>
<name>A0A1Y2CAU6_9FUNG</name>
<sequence length="411" mass="46530">MPFLPFPPLVQVQMSLASTPSQLKTRRILICHFILDCSEIPPIQTTLLCRGLLHPPLLQTKNSLLPLTGFKYCINLSNWCHFPLIDKWQWWGGIPAFCRIHGAPESQFFTNKSIVSNFLNVVRYVATRQNMFTGREYRHEPFIYAWETGNELSAGKERVPTEWTLAVTRLLKNELAASQLIFDGSYSLYGWDDAVLNDASIDGFTGHYYQQNPVEAPRTVNRVAGIIFGFSAVFLLVAVWLVHRSKISIDTFKRIPFFAEAPADANQEDSRPDEALMDSYEPRQSKVAKWQSLGGLILISIIILTSFALSINQSPKYLPSLDYASRFQLDHDLIVTQHKKLFFVGEYGLDSVPVFERLLEAVENSNAMGALIWSLRFRSRNGGFYSMMKAGDSFRIITLDSLGPSLLEATS</sequence>
<evidence type="ECO:0000256" key="8">
    <source>
        <dbReference type="ARBA" id="ARBA00023295"/>
    </source>
</evidence>
<dbReference type="InterPro" id="IPR045053">
    <property type="entry name" value="MAN-like"/>
</dbReference>
<evidence type="ECO:0000256" key="4">
    <source>
        <dbReference type="ARBA" id="ARBA00012706"/>
    </source>
</evidence>
<keyword evidence="8" id="KW-0326">Glycosidase</keyword>
<proteinExistence type="inferred from homology"/>
<keyword evidence="5" id="KW-0964">Secreted</keyword>
<feature type="domain" description="Glycoside hydrolase family 5" evidence="10">
    <location>
        <begin position="106"/>
        <end position="212"/>
    </location>
</feature>
<evidence type="ECO:0000259" key="10">
    <source>
        <dbReference type="Pfam" id="PF26410"/>
    </source>
</evidence>
<comment type="subcellular location">
    <subcellularLocation>
        <location evidence="2">Secreted</location>
    </subcellularLocation>
</comment>
<evidence type="ECO:0000256" key="1">
    <source>
        <dbReference type="ARBA" id="ARBA00001678"/>
    </source>
</evidence>
<comment type="similarity">
    <text evidence="3">Belongs to the glycosyl hydrolase 5 (cellulase A) family.</text>
</comment>
<protein>
    <recommendedName>
        <fullName evidence="4">mannan endo-1,4-beta-mannosidase</fullName>
        <ecNumber evidence="4">3.2.1.78</ecNumber>
    </recommendedName>
</protein>
<dbReference type="EC" id="3.2.1.78" evidence="4"/>
<dbReference type="EMBL" id="MCGO01000023">
    <property type="protein sequence ID" value="ORY44162.1"/>
    <property type="molecule type" value="Genomic_DNA"/>
</dbReference>
<comment type="catalytic activity">
    <reaction evidence="1">
        <text>Random hydrolysis of (1-&gt;4)-beta-D-mannosidic linkages in mannans, galactomannans and glucomannans.</text>
        <dbReference type="EC" id="3.2.1.78"/>
    </reaction>
</comment>
<evidence type="ECO:0000256" key="3">
    <source>
        <dbReference type="ARBA" id="ARBA00005641"/>
    </source>
</evidence>
<keyword evidence="9" id="KW-1133">Transmembrane helix</keyword>
<evidence type="ECO:0000256" key="6">
    <source>
        <dbReference type="ARBA" id="ARBA00022729"/>
    </source>
</evidence>
<evidence type="ECO:0000256" key="5">
    <source>
        <dbReference type="ARBA" id="ARBA00022525"/>
    </source>
</evidence>
<dbReference type="Gene3D" id="3.20.20.80">
    <property type="entry name" value="Glycosidases"/>
    <property type="match status" value="1"/>
</dbReference>
<keyword evidence="9" id="KW-0812">Transmembrane</keyword>
<reference evidence="11 12" key="1">
    <citation type="submission" date="2016-07" db="EMBL/GenBank/DDBJ databases">
        <title>Pervasive Adenine N6-methylation of Active Genes in Fungi.</title>
        <authorList>
            <consortium name="DOE Joint Genome Institute"/>
            <person name="Mondo S.J."/>
            <person name="Dannebaum R.O."/>
            <person name="Kuo R.C."/>
            <person name="Labutti K."/>
            <person name="Haridas S."/>
            <person name="Kuo A."/>
            <person name="Salamov A."/>
            <person name="Ahrendt S.R."/>
            <person name="Lipzen A."/>
            <person name="Sullivan W."/>
            <person name="Andreopoulos W.B."/>
            <person name="Clum A."/>
            <person name="Lindquist E."/>
            <person name="Daum C."/>
            <person name="Ramamoorthy G.K."/>
            <person name="Gryganskyi A."/>
            <person name="Culley D."/>
            <person name="Magnuson J.K."/>
            <person name="James T.Y."/>
            <person name="O'Malley M.A."/>
            <person name="Stajich J.E."/>
            <person name="Spatafora J.W."/>
            <person name="Visel A."/>
            <person name="Grigoriev I.V."/>
        </authorList>
    </citation>
    <scope>NUCLEOTIDE SEQUENCE [LARGE SCALE GENOMIC DNA]</scope>
    <source>
        <strain evidence="11 12">JEL800</strain>
    </source>
</reference>
<evidence type="ECO:0000313" key="12">
    <source>
        <dbReference type="Proteomes" id="UP000193642"/>
    </source>
</evidence>
<keyword evidence="12" id="KW-1185">Reference proteome</keyword>
<feature type="transmembrane region" description="Helical" evidence="9">
    <location>
        <begin position="293"/>
        <end position="311"/>
    </location>
</feature>
<dbReference type="PANTHER" id="PTHR31451">
    <property type="match status" value="1"/>
</dbReference>
<dbReference type="SUPFAM" id="SSF51445">
    <property type="entry name" value="(Trans)glycosidases"/>
    <property type="match status" value="1"/>
</dbReference>
<dbReference type="InterPro" id="IPR001547">
    <property type="entry name" value="Glyco_hydro_5"/>
</dbReference>
<comment type="caution">
    <text evidence="11">The sequence shown here is derived from an EMBL/GenBank/DDBJ whole genome shotgun (WGS) entry which is preliminary data.</text>
</comment>